<dbReference type="OMA" id="TERAQWY"/>
<organism evidence="2 3">
    <name type="scientific">Scytalidium lignicola</name>
    <name type="common">Hyphomycete</name>
    <dbReference type="NCBI Taxonomy" id="5539"/>
    <lineage>
        <taxon>Eukaryota</taxon>
        <taxon>Fungi</taxon>
        <taxon>Dikarya</taxon>
        <taxon>Ascomycota</taxon>
        <taxon>Pezizomycotina</taxon>
        <taxon>Leotiomycetes</taxon>
        <taxon>Leotiomycetes incertae sedis</taxon>
        <taxon>Scytalidium</taxon>
    </lineage>
</organism>
<accession>A0A3E2HJH7</accession>
<dbReference type="InterPro" id="IPR036397">
    <property type="entry name" value="RNaseH_sf"/>
</dbReference>
<dbReference type="InterPro" id="IPR012337">
    <property type="entry name" value="RNaseH-like_sf"/>
</dbReference>
<dbReference type="GO" id="GO:0008408">
    <property type="term" value="F:3'-5' exonuclease activity"/>
    <property type="evidence" value="ECO:0007669"/>
    <property type="project" value="InterPro"/>
</dbReference>
<dbReference type="GO" id="GO:0003676">
    <property type="term" value="F:nucleic acid binding"/>
    <property type="evidence" value="ECO:0007669"/>
    <property type="project" value="InterPro"/>
</dbReference>
<dbReference type="InterPro" id="IPR002562">
    <property type="entry name" value="3'-5'_exonuclease_dom"/>
</dbReference>
<dbReference type="STRING" id="5539.A0A3E2HJH7"/>
<dbReference type="PANTHER" id="PTHR43040:SF1">
    <property type="entry name" value="RIBONUCLEASE D"/>
    <property type="match status" value="1"/>
</dbReference>
<dbReference type="PANTHER" id="PTHR43040">
    <property type="entry name" value="RIBONUCLEASE D"/>
    <property type="match status" value="1"/>
</dbReference>
<reference evidence="2 3" key="1">
    <citation type="submission" date="2018-05" db="EMBL/GenBank/DDBJ databases">
        <title>Draft genome sequence of Scytalidium lignicola DSM 105466, a ubiquitous saprotrophic fungus.</title>
        <authorList>
            <person name="Buettner E."/>
            <person name="Gebauer A.M."/>
            <person name="Hofrichter M."/>
            <person name="Liers C."/>
            <person name="Kellner H."/>
        </authorList>
    </citation>
    <scope>NUCLEOTIDE SEQUENCE [LARGE SCALE GENOMIC DNA]</scope>
    <source>
        <strain evidence="2 3">DSM 105466</strain>
    </source>
</reference>
<dbReference type="OrthoDB" id="26838at2759"/>
<feature type="non-terminal residue" evidence="2">
    <location>
        <position position="1"/>
    </location>
</feature>
<evidence type="ECO:0000259" key="1">
    <source>
        <dbReference type="SMART" id="SM00474"/>
    </source>
</evidence>
<proteinExistence type="predicted"/>
<dbReference type="Gene3D" id="3.30.420.10">
    <property type="entry name" value="Ribonuclease H-like superfamily/Ribonuclease H"/>
    <property type="match status" value="1"/>
</dbReference>
<dbReference type="GO" id="GO:0006139">
    <property type="term" value="P:nucleobase-containing compound metabolic process"/>
    <property type="evidence" value="ECO:0007669"/>
    <property type="project" value="InterPro"/>
</dbReference>
<protein>
    <recommendedName>
        <fullName evidence="1">3'-5' exonuclease domain-containing protein</fullName>
    </recommendedName>
</protein>
<dbReference type="AlphaFoldDB" id="A0A3E2HJH7"/>
<dbReference type="EMBL" id="NCSJ02000036">
    <property type="protein sequence ID" value="RFU33383.1"/>
    <property type="molecule type" value="Genomic_DNA"/>
</dbReference>
<gene>
    <name evidence="2" type="ORF">B7463_g2948</name>
</gene>
<feature type="non-terminal residue" evidence="2">
    <location>
        <position position="251"/>
    </location>
</feature>
<evidence type="ECO:0000313" key="2">
    <source>
        <dbReference type="EMBL" id="RFU33383.1"/>
    </source>
</evidence>
<evidence type="ECO:0000313" key="3">
    <source>
        <dbReference type="Proteomes" id="UP000258309"/>
    </source>
</evidence>
<dbReference type="SUPFAM" id="SSF53098">
    <property type="entry name" value="Ribonuclease H-like"/>
    <property type="match status" value="1"/>
</dbReference>
<feature type="domain" description="3'-5' exonuclease" evidence="1">
    <location>
        <begin position="8"/>
        <end position="215"/>
    </location>
</feature>
<keyword evidence="3" id="KW-1185">Reference proteome</keyword>
<sequence>MRPELMSSTMVEDTNSLTNLLNTILALPITPKPALYLDLEGANLSREGSISLISLYIHPTKSAYLIDIHTLRELAFTTPSSTNPSETLKTILESRVIKKVFFDVRNDSDALFAHFNISLNGIIDIQLMELGARVGWKRYLIGLSKCITRYIPLTEAEKTECEKVKEDGKKLFAPERGGSYEVFNARPLKDEMMNYCLQDIVFLPILWETFIVRLRGSRWLNSVETETLKRVQASQSRGYEPHGRNKALGPW</sequence>
<dbReference type="SMART" id="SM00474">
    <property type="entry name" value="35EXOc"/>
    <property type="match status" value="1"/>
</dbReference>
<dbReference type="Pfam" id="PF01612">
    <property type="entry name" value="DNA_pol_A_exo1"/>
    <property type="match status" value="1"/>
</dbReference>
<comment type="caution">
    <text evidence="2">The sequence shown here is derived from an EMBL/GenBank/DDBJ whole genome shotgun (WGS) entry which is preliminary data.</text>
</comment>
<dbReference type="Proteomes" id="UP000258309">
    <property type="component" value="Unassembled WGS sequence"/>
</dbReference>
<name>A0A3E2HJH7_SCYLI</name>